<evidence type="ECO:0000313" key="2">
    <source>
        <dbReference type="Proteomes" id="UP000642070"/>
    </source>
</evidence>
<accession>A0A917U2Q6</accession>
<comment type="caution">
    <text evidence="1">The sequence shown here is derived from an EMBL/GenBank/DDBJ whole genome shotgun (WGS) entry which is preliminary data.</text>
</comment>
<dbReference type="AlphaFoldDB" id="A0A917U2Q6"/>
<proteinExistence type="predicted"/>
<reference evidence="1" key="1">
    <citation type="journal article" date="2014" name="Int. J. Syst. Evol. Microbiol.">
        <title>Complete genome sequence of Corynebacterium casei LMG S-19264T (=DSM 44701T), isolated from a smear-ripened cheese.</title>
        <authorList>
            <consortium name="US DOE Joint Genome Institute (JGI-PGF)"/>
            <person name="Walter F."/>
            <person name="Albersmeier A."/>
            <person name="Kalinowski J."/>
            <person name="Ruckert C."/>
        </authorList>
    </citation>
    <scope>NUCLEOTIDE SEQUENCE</scope>
    <source>
        <strain evidence="1">JCM 19831</strain>
    </source>
</reference>
<sequence length="135" mass="14525">MNARAWAAARNLAAALRGGHTERTTTRRRWFGAARACPSWCASDHRCTAQHGYSGGEHRSEPLVWRTDYGTLMASRVETLSRAGHVELRLSVRLDSDDQVAALQARMLTAGVDLAASAILAAAKETGRPALRAAG</sequence>
<organism evidence="1 2">
    <name type="scientific">Dactylosporangium sucinum</name>
    <dbReference type="NCBI Taxonomy" id="1424081"/>
    <lineage>
        <taxon>Bacteria</taxon>
        <taxon>Bacillati</taxon>
        <taxon>Actinomycetota</taxon>
        <taxon>Actinomycetes</taxon>
        <taxon>Micromonosporales</taxon>
        <taxon>Micromonosporaceae</taxon>
        <taxon>Dactylosporangium</taxon>
    </lineage>
</organism>
<dbReference type="RefSeq" id="WP_190253407.1">
    <property type="nucleotide sequence ID" value="NZ_BMPI01000033.1"/>
</dbReference>
<evidence type="ECO:0000313" key="1">
    <source>
        <dbReference type="EMBL" id="GGM50976.1"/>
    </source>
</evidence>
<name>A0A917U2Q6_9ACTN</name>
<keyword evidence="2" id="KW-1185">Reference proteome</keyword>
<dbReference type="EMBL" id="BMPI01000033">
    <property type="protein sequence ID" value="GGM50976.1"/>
    <property type="molecule type" value="Genomic_DNA"/>
</dbReference>
<protein>
    <submittedName>
        <fullName evidence="1">Uncharacterized protein</fullName>
    </submittedName>
</protein>
<gene>
    <name evidence="1" type="ORF">GCM10007977_060960</name>
</gene>
<dbReference type="Proteomes" id="UP000642070">
    <property type="component" value="Unassembled WGS sequence"/>
</dbReference>
<reference evidence="1" key="2">
    <citation type="submission" date="2020-09" db="EMBL/GenBank/DDBJ databases">
        <authorList>
            <person name="Sun Q."/>
            <person name="Ohkuma M."/>
        </authorList>
    </citation>
    <scope>NUCLEOTIDE SEQUENCE</scope>
    <source>
        <strain evidence="1">JCM 19831</strain>
    </source>
</reference>